<keyword evidence="3" id="KW-1185">Reference proteome</keyword>
<reference evidence="2 3" key="1">
    <citation type="submission" date="2019-04" db="EMBL/GenBank/DDBJ databases">
        <authorList>
            <person name="Feng G."/>
            <person name="Zhu H."/>
        </authorList>
    </citation>
    <scope>NUCLEOTIDE SEQUENCE [LARGE SCALE GENOMIC DNA]</scope>
    <source>
        <strain evidence="2 3">6HR-1</strain>
    </source>
</reference>
<sequence>MIARGMTWGELRQRTRAHRIARDADPAATGTPIGHTSGIGELRVMREGRGSADRSWKARRAGMPGDARHLSGPMTVTLTGGLSPGEEAPGKLRRQVG</sequence>
<comment type="caution">
    <text evidence="2">The sequence shown here is derived from an EMBL/GenBank/DDBJ whole genome shotgun (WGS) entry which is preliminary data.</text>
</comment>
<feature type="region of interest" description="Disordered" evidence="1">
    <location>
        <begin position="47"/>
        <end position="97"/>
    </location>
</feature>
<gene>
    <name evidence="2" type="ORF">EU555_26855</name>
</gene>
<protein>
    <submittedName>
        <fullName evidence="2">Uncharacterized protein</fullName>
    </submittedName>
</protein>
<dbReference type="Proteomes" id="UP000297535">
    <property type="component" value="Unassembled WGS sequence"/>
</dbReference>
<organism evidence="2 3">
    <name type="scientific">Methylobacterium nonmethylotrophicum</name>
    <dbReference type="NCBI Taxonomy" id="1141884"/>
    <lineage>
        <taxon>Bacteria</taxon>
        <taxon>Pseudomonadati</taxon>
        <taxon>Pseudomonadota</taxon>
        <taxon>Alphaproteobacteria</taxon>
        <taxon>Hyphomicrobiales</taxon>
        <taxon>Methylobacteriaceae</taxon>
        <taxon>Methylobacterium</taxon>
    </lineage>
</organism>
<accession>A0A4Z0NJN9</accession>
<evidence type="ECO:0000313" key="2">
    <source>
        <dbReference type="EMBL" id="TGD95704.1"/>
    </source>
</evidence>
<evidence type="ECO:0000256" key="1">
    <source>
        <dbReference type="SAM" id="MobiDB-lite"/>
    </source>
</evidence>
<dbReference type="RefSeq" id="WP_135418457.1">
    <property type="nucleotide sequence ID" value="NZ_SRLB01000026.1"/>
</dbReference>
<proteinExistence type="predicted"/>
<name>A0A4Z0NJN9_9HYPH</name>
<feature type="compositionally biased region" description="Basic and acidic residues" evidence="1">
    <location>
        <begin position="47"/>
        <end position="56"/>
    </location>
</feature>
<dbReference type="AlphaFoldDB" id="A0A4Z0NJN9"/>
<dbReference type="EMBL" id="SRLB01000026">
    <property type="protein sequence ID" value="TGD95704.1"/>
    <property type="molecule type" value="Genomic_DNA"/>
</dbReference>
<evidence type="ECO:0000313" key="3">
    <source>
        <dbReference type="Proteomes" id="UP000297535"/>
    </source>
</evidence>